<protein>
    <submittedName>
        <fullName evidence="9">IgGFc-binding protein-like</fullName>
    </submittedName>
</protein>
<evidence type="ECO:0000259" key="7">
    <source>
        <dbReference type="PROSITE" id="PS51233"/>
    </source>
</evidence>
<evidence type="ECO:0000256" key="4">
    <source>
        <dbReference type="ARBA" id="ARBA00023157"/>
    </source>
</evidence>
<dbReference type="GeneID" id="114866258"/>
<dbReference type="SMART" id="SM00216">
    <property type="entry name" value="VWD"/>
    <property type="match status" value="3"/>
</dbReference>
<dbReference type="SUPFAM" id="SSF57567">
    <property type="entry name" value="Serine protease inhibitors"/>
    <property type="match status" value="3"/>
</dbReference>
<dbReference type="CDD" id="cd19941">
    <property type="entry name" value="TIL"/>
    <property type="match status" value="3"/>
</dbReference>
<feature type="signal peptide" evidence="6">
    <location>
        <begin position="1"/>
        <end position="19"/>
    </location>
</feature>
<evidence type="ECO:0000256" key="3">
    <source>
        <dbReference type="ARBA" id="ARBA00023136"/>
    </source>
</evidence>
<feature type="domain" description="VWFD" evidence="7">
    <location>
        <begin position="792"/>
        <end position="977"/>
    </location>
</feature>
<keyword evidence="2 6" id="KW-0732">Signal</keyword>
<dbReference type="PANTHER" id="PTHR46160:SF9">
    <property type="entry name" value="PROTEIN PRY2-RELATED"/>
    <property type="match status" value="1"/>
</dbReference>
<dbReference type="Pfam" id="PF00094">
    <property type="entry name" value="VWD"/>
    <property type="match status" value="4"/>
</dbReference>
<dbReference type="GO" id="GO:0016020">
    <property type="term" value="C:membrane"/>
    <property type="evidence" value="ECO:0007669"/>
    <property type="project" value="UniProtKB-SubCell"/>
</dbReference>
<feature type="domain" description="VWFD" evidence="7">
    <location>
        <begin position="411"/>
        <end position="589"/>
    </location>
</feature>
<dbReference type="PROSITE" id="PS51233">
    <property type="entry name" value="VWFD"/>
    <property type="match status" value="4"/>
</dbReference>
<dbReference type="InterPro" id="IPR001846">
    <property type="entry name" value="VWF_type-D"/>
</dbReference>
<dbReference type="Pfam" id="PF01826">
    <property type="entry name" value="TIL"/>
    <property type="match status" value="3"/>
</dbReference>
<keyword evidence="8" id="KW-1185">Reference proteome</keyword>
<proteinExistence type="predicted"/>
<evidence type="ECO:0000256" key="2">
    <source>
        <dbReference type="ARBA" id="ARBA00022729"/>
    </source>
</evidence>
<dbReference type="InterPro" id="IPR052749">
    <property type="entry name" value="Alpha-tectorin"/>
</dbReference>
<dbReference type="KEGG" id="bspl:114866258"/>
<dbReference type="InParanoid" id="A0A6P7NV82"/>
<dbReference type="InterPro" id="IPR025615">
    <property type="entry name" value="TILa_dom"/>
</dbReference>
<dbReference type="InterPro" id="IPR036084">
    <property type="entry name" value="Ser_inhib-like_sf"/>
</dbReference>
<evidence type="ECO:0000256" key="1">
    <source>
        <dbReference type="ARBA" id="ARBA00004370"/>
    </source>
</evidence>
<dbReference type="Gene3D" id="2.10.25.10">
    <property type="entry name" value="Laminin"/>
    <property type="match status" value="3"/>
</dbReference>
<dbReference type="InterPro" id="IPR002919">
    <property type="entry name" value="TIL_dom"/>
</dbReference>
<dbReference type="Proteomes" id="UP000515150">
    <property type="component" value="Chromosome 11"/>
</dbReference>
<comment type="subcellular location">
    <subcellularLocation>
        <location evidence="1">Membrane</location>
    </subcellularLocation>
</comment>
<keyword evidence="3" id="KW-0472">Membrane</keyword>
<dbReference type="RefSeq" id="XP_029023842.1">
    <property type="nucleotide sequence ID" value="XM_029168009.3"/>
</dbReference>
<dbReference type="Pfam" id="PF08742">
    <property type="entry name" value="C8"/>
    <property type="match status" value="3"/>
</dbReference>
<dbReference type="InterPro" id="IPR014853">
    <property type="entry name" value="VWF/SSPO/ZAN-like_Cys-rich_dom"/>
</dbReference>
<evidence type="ECO:0000313" key="9">
    <source>
        <dbReference type="RefSeq" id="XP_029023842.1"/>
    </source>
</evidence>
<gene>
    <name evidence="9" type="primary">LOC114866258</name>
</gene>
<evidence type="ECO:0000256" key="5">
    <source>
        <dbReference type="ARBA" id="ARBA00023180"/>
    </source>
</evidence>
<dbReference type="SMART" id="SM00832">
    <property type="entry name" value="C8"/>
    <property type="match status" value="3"/>
</dbReference>
<dbReference type="FunFam" id="2.10.25.10:FF:000055">
    <property type="entry name" value="alpha-tectorin isoform X1"/>
    <property type="match status" value="1"/>
</dbReference>
<feature type="domain" description="VWFD" evidence="7">
    <location>
        <begin position="1181"/>
        <end position="1363"/>
    </location>
</feature>
<dbReference type="OrthoDB" id="6236007at2759"/>
<dbReference type="PANTHER" id="PTHR46160">
    <property type="entry name" value="ALPHA-TECTORIN-RELATED"/>
    <property type="match status" value="1"/>
</dbReference>
<dbReference type="Pfam" id="PF12714">
    <property type="entry name" value="TILa"/>
    <property type="match status" value="3"/>
</dbReference>
<evidence type="ECO:0000313" key="8">
    <source>
        <dbReference type="Proteomes" id="UP000515150"/>
    </source>
</evidence>
<feature type="chain" id="PRO_5028219868" evidence="6">
    <location>
        <begin position="20"/>
        <end position="1364"/>
    </location>
</feature>
<accession>A0A6P7NV82</accession>
<evidence type="ECO:0000256" key="6">
    <source>
        <dbReference type="SAM" id="SignalP"/>
    </source>
</evidence>
<feature type="domain" description="VWFD" evidence="7">
    <location>
        <begin position="27"/>
        <end position="200"/>
    </location>
</feature>
<organism evidence="8 9">
    <name type="scientific">Betta splendens</name>
    <name type="common">Siamese fighting fish</name>
    <dbReference type="NCBI Taxonomy" id="158456"/>
    <lineage>
        <taxon>Eukaryota</taxon>
        <taxon>Metazoa</taxon>
        <taxon>Chordata</taxon>
        <taxon>Craniata</taxon>
        <taxon>Vertebrata</taxon>
        <taxon>Euteleostomi</taxon>
        <taxon>Actinopterygii</taxon>
        <taxon>Neopterygii</taxon>
        <taxon>Teleostei</taxon>
        <taxon>Neoteleostei</taxon>
        <taxon>Acanthomorphata</taxon>
        <taxon>Anabantaria</taxon>
        <taxon>Anabantiformes</taxon>
        <taxon>Anabantoidei</taxon>
        <taxon>Osphronemidae</taxon>
        <taxon>Betta</taxon>
    </lineage>
</organism>
<sequence>MGLLLVIFPALLLTGFCSGGPATLTPGTCWSMGSLHSTFDNQYYTFMGNCTYTMAKSCNSATVPAFEVDADYMNSGKGGVPSVGAVAVNVHGFHIEIVRSMFGIVRVNYQDWALPINLNNGLVTLYQRGLFVVVETDFGLTVKYDWNQFLAIMVPGSFSGSVCGLCGNFNNKAADDLTGSVEALGASWRVPSAADDAFCRDGCGGQCADCPLSEVQQLEYLILCKTIPQDIPQYAGCQPGGINATLIQNNCMLDLCSGENENTYLCNTLQGYAELCQMSGSKGSNWRTATQCSVPVCPTNSHYEFCGTSCPATCSNPSPPAECSSPCVEACVCNDGFVLSGTECVPQAQCGCTYEGHYVKVGASFWGDDACTTRYTCSAGGLLSLSRTSCPAGQECQVAGGLRGCYPVDHATCMVSGDPHVVTFDGERYDFQGTCSYELAGVAANAKGLETFSVVLQNSGRDKKIGSSLSLVEVQVNGYTVVISRVYPGTAVVNGELSNLPLTLDSSLHLYTSGWFAVLETASGVQVYYDWGSVAFVTVPSAYMGTMQGLCGNYNLNPKDDMQMRNGTQAATPKALGQSWTVGTVPGCVDGCSGPCPGCNSTQKAQYSTNSACGLIADPAGPFRDCHAKLDPTGFLEDCLYDVCLYEGKGNMQCKTLTAYTAACQLKGISVYPWRSAQFCDAACPSNSHYELCTSSCVGSCATDCGAQCMEGCACNEGYLMSGDECVPANQCGCMYEGRYYQQGEVFYPDALCQKECTCNSTQVQCVQSSCGPNEKCDTKDYVRSCQPSGIGVCFISGDPHYHTFDNSTYDFQGTCTYTAAESCHLTDARLPGFSVAVENEKWYRMSDNPQVSVAKLVAVEVYGNILILRRNEVNLVWVNGILQHLPLTLLNGAVKVYQEGTNDVIMTDFGLRVTYDLVYHVTVTVPGSYRGRTCGLCGNFNGDAADEFQLPDGSVTKELQAFGAAWKVPVPGVVCEDGCSGDTCPTCDDSTKAAIEGKCAIITNPEGPFSACHGVIEPASYYRDCVYDVCLAKDEQRVLCQSVSAYMLDCQNFGAVIQNWRTPSFCPLKCGANSHYEVCARPCSASCPGLLEVMTCPTACVEGCVCDSSYSYNGTGCVPTDQCSCYYKGQTLEVGQSVITDDCRSVHTCQASGVVLSKNMSCDPNERCQVKNGKLGCFLQQCTVGQNATVTAFNGETGAVKKAGTYEIVQNCDQSATTDWFRVVVKFDTCTPGVNSFMAMYVFFTDVMIIVNNKHDVWINGKAMTQSTFSLNDVKVLRSNNTVTISNPSSLQLTFTPSDQLVISVSDKAADMVCGACGKLQPVDSTLRALRQSLLKSLQAPSTVFASLNIEQWTAPDFPQCGS</sequence>
<keyword evidence="5" id="KW-0325">Glycoprotein</keyword>
<name>A0A6P7NV82_BETSP</name>
<reference evidence="9" key="1">
    <citation type="submission" date="2025-08" db="UniProtKB">
        <authorList>
            <consortium name="RefSeq"/>
        </authorList>
    </citation>
    <scope>IDENTIFICATION</scope>
</reference>
<keyword evidence="4" id="KW-1015">Disulfide bond</keyword>